<proteinExistence type="predicted"/>
<name>A0A176Z2C9_9BRAD</name>
<dbReference type="InterPro" id="IPR050595">
    <property type="entry name" value="Bact_response_regulator"/>
</dbReference>
<dbReference type="SMART" id="SM00448">
    <property type="entry name" value="REC"/>
    <property type="match status" value="1"/>
</dbReference>
<feature type="domain" description="Response regulatory" evidence="3">
    <location>
        <begin position="11"/>
        <end position="126"/>
    </location>
</feature>
<dbReference type="Proteomes" id="UP000077173">
    <property type="component" value="Unassembled WGS sequence"/>
</dbReference>
<dbReference type="SUPFAM" id="SSF52172">
    <property type="entry name" value="CheY-like"/>
    <property type="match status" value="1"/>
</dbReference>
<gene>
    <name evidence="4" type="ORF">AXW67_17950</name>
</gene>
<keyword evidence="1 2" id="KW-0597">Phosphoprotein</keyword>
<evidence type="ECO:0000313" key="5">
    <source>
        <dbReference type="Proteomes" id="UP000077173"/>
    </source>
</evidence>
<dbReference type="EMBL" id="LSEF01000073">
    <property type="protein sequence ID" value="OAF13935.1"/>
    <property type="molecule type" value="Genomic_DNA"/>
</dbReference>
<dbReference type="PROSITE" id="PS50110">
    <property type="entry name" value="RESPONSE_REGULATORY"/>
    <property type="match status" value="1"/>
</dbReference>
<reference evidence="4 5" key="1">
    <citation type="submission" date="2016-02" db="EMBL/GenBank/DDBJ databases">
        <title>Draft genome sequence of the strain BR 10247T Bradyrhizobium neotropicale isolated from nodules of Centrolobium paraense.</title>
        <authorList>
            <person name="Simoes-Araujo J.L."/>
            <person name="Barauna A.C."/>
            <person name="Silva K."/>
            <person name="Zilli J.E."/>
        </authorList>
    </citation>
    <scope>NUCLEOTIDE SEQUENCE [LARGE SCALE GENOMIC DNA]</scope>
    <source>
        <strain evidence="4 5">BR 10247</strain>
    </source>
</reference>
<sequence>MRRGKVHNLPVVLVVEDEELLQDIVHDALKEGGFDLTAVASGHEAVTMIDSGVVVYSALVTDVVLGGQMRGWDIARLVRQIDPSFPIVYMTGAAADEWAHEGVPNSILLTKPFAPAQLVAALSQLLHLASSD</sequence>
<dbReference type="Gene3D" id="3.40.50.2300">
    <property type="match status" value="1"/>
</dbReference>
<dbReference type="PANTHER" id="PTHR44591:SF21">
    <property type="entry name" value="TWO-COMPONENT RESPONSE REGULATOR"/>
    <property type="match status" value="1"/>
</dbReference>
<evidence type="ECO:0000313" key="4">
    <source>
        <dbReference type="EMBL" id="OAF13935.1"/>
    </source>
</evidence>
<evidence type="ECO:0000256" key="1">
    <source>
        <dbReference type="ARBA" id="ARBA00022553"/>
    </source>
</evidence>
<dbReference type="InterPro" id="IPR011006">
    <property type="entry name" value="CheY-like_superfamily"/>
</dbReference>
<dbReference type="AlphaFoldDB" id="A0A176Z2C9"/>
<accession>A0A176Z2C9</accession>
<dbReference type="PANTHER" id="PTHR44591">
    <property type="entry name" value="STRESS RESPONSE REGULATOR PROTEIN 1"/>
    <property type="match status" value="1"/>
</dbReference>
<keyword evidence="5" id="KW-1185">Reference proteome</keyword>
<comment type="caution">
    <text evidence="4">The sequence shown here is derived from an EMBL/GenBank/DDBJ whole genome shotgun (WGS) entry which is preliminary data.</text>
</comment>
<organism evidence="4 5">
    <name type="scientific">Bradyrhizobium neotropicale</name>
    <dbReference type="NCBI Taxonomy" id="1497615"/>
    <lineage>
        <taxon>Bacteria</taxon>
        <taxon>Pseudomonadati</taxon>
        <taxon>Pseudomonadota</taxon>
        <taxon>Alphaproteobacteria</taxon>
        <taxon>Hyphomicrobiales</taxon>
        <taxon>Nitrobacteraceae</taxon>
        <taxon>Bradyrhizobium</taxon>
    </lineage>
</organism>
<dbReference type="Pfam" id="PF00072">
    <property type="entry name" value="Response_reg"/>
    <property type="match status" value="1"/>
</dbReference>
<evidence type="ECO:0000256" key="2">
    <source>
        <dbReference type="PROSITE-ProRule" id="PRU00169"/>
    </source>
</evidence>
<dbReference type="GO" id="GO:0000160">
    <property type="term" value="P:phosphorelay signal transduction system"/>
    <property type="evidence" value="ECO:0007669"/>
    <property type="project" value="InterPro"/>
</dbReference>
<evidence type="ECO:0000259" key="3">
    <source>
        <dbReference type="PROSITE" id="PS50110"/>
    </source>
</evidence>
<dbReference type="InterPro" id="IPR001789">
    <property type="entry name" value="Sig_transdc_resp-reg_receiver"/>
</dbReference>
<protein>
    <submittedName>
        <fullName evidence="4">Transcriptional regulator</fullName>
    </submittedName>
</protein>
<feature type="modified residue" description="4-aspartylphosphate" evidence="2">
    <location>
        <position position="62"/>
    </location>
</feature>